<protein>
    <submittedName>
        <fullName evidence="1">Uncharacterized protein</fullName>
    </submittedName>
</protein>
<reference evidence="1" key="1">
    <citation type="submission" date="2020-06" db="EMBL/GenBank/DDBJ databases">
        <title>WGS assembly of Ceratodon purpureus strain R40.</title>
        <authorList>
            <person name="Carey S.B."/>
            <person name="Jenkins J."/>
            <person name="Shu S."/>
            <person name="Lovell J.T."/>
            <person name="Sreedasyam A."/>
            <person name="Maumus F."/>
            <person name="Tiley G.P."/>
            <person name="Fernandez-Pozo N."/>
            <person name="Barry K."/>
            <person name="Chen C."/>
            <person name="Wang M."/>
            <person name="Lipzen A."/>
            <person name="Daum C."/>
            <person name="Saski C.A."/>
            <person name="Payton A.C."/>
            <person name="Mcbreen J.C."/>
            <person name="Conrad R.E."/>
            <person name="Kollar L.M."/>
            <person name="Olsson S."/>
            <person name="Huttunen S."/>
            <person name="Landis J.B."/>
            <person name="Wickett N.J."/>
            <person name="Johnson M.G."/>
            <person name="Rensing S.A."/>
            <person name="Grimwood J."/>
            <person name="Schmutz J."/>
            <person name="Mcdaniel S.F."/>
        </authorList>
    </citation>
    <scope>NUCLEOTIDE SEQUENCE</scope>
    <source>
        <strain evidence="1">R40</strain>
    </source>
</reference>
<evidence type="ECO:0000313" key="1">
    <source>
        <dbReference type="EMBL" id="KAG0574291.1"/>
    </source>
</evidence>
<accession>A0A8T0HU67</accession>
<dbReference type="Proteomes" id="UP000822688">
    <property type="component" value="Chromosome V"/>
</dbReference>
<keyword evidence="2" id="KW-1185">Reference proteome</keyword>
<organism evidence="1 2">
    <name type="scientific">Ceratodon purpureus</name>
    <name type="common">Fire moss</name>
    <name type="synonym">Dicranum purpureum</name>
    <dbReference type="NCBI Taxonomy" id="3225"/>
    <lineage>
        <taxon>Eukaryota</taxon>
        <taxon>Viridiplantae</taxon>
        <taxon>Streptophyta</taxon>
        <taxon>Embryophyta</taxon>
        <taxon>Bryophyta</taxon>
        <taxon>Bryophytina</taxon>
        <taxon>Bryopsida</taxon>
        <taxon>Dicranidae</taxon>
        <taxon>Pseudoditrichales</taxon>
        <taxon>Ditrichaceae</taxon>
        <taxon>Ceratodon</taxon>
    </lineage>
</organism>
<dbReference type="EMBL" id="CM026426">
    <property type="protein sequence ID" value="KAG0574291.1"/>
    <property type="molecule type" value="Genomic_DNA"/>
</dbReference>
<dbReference type="AlphaFoldDB" id="A0A8T0HU67"/>
<proteinExistence type="predicted"/>
<sequence length="54" mass="6346">MYAVENVILKSIASFITSSNYVRDNSEANPENLYFALPCYSRKQEKERHTEQFI</sequence>
<gene>
    <name evidence="1" type="ORF">KC19_VG251200</name>
</gene>
<comment type="caution">
    <text evidence="1">The sequence shown here is derived from an EMBL/GenBank/DDBJ whole genome shotgun (WGS) entry which is preliminary data.</text>
</comment>
<name>A0A8T0HU67_CERPU</name>
<evidence type="ECO:0000313" key="2">
    <source>
        <dbReference type="Proteomes" id="UP000822688"/>
    </source>
</evidence>